<comment type="caution">
    <text evidence="1">The sequence shown here is derived from an EMBL/GenBank/DDBJ whole genome shotgun (WGS) entry which is preliminary data.</text>
</comment>
<organism evidence="1">
    <name type="scientific">marine sediment metagenome</name>
    <dbReference type="NCBI Taxonomy" id="412755"/>
    <lineage>
        <taxon>unclassified sequences</taxon>
        <taxon>metagenomes</taxon>
        <taxon>ecological metagenomes</taxon>
    </lineage>
</organism>
<evidence type="ECO:0000313" key="1">
    <source>
        <dbReference type="EMBL" id="KKL09165.1"/>
    </source>
</evidence>
<accession>A0A0F9AIC6</accession>
<dbReference type="EMBL" id="LAZR01042589">
    <property type="protein sequence ID" value="KKL09165.1"/>
    <property type="molecule type" value="Genomic_DNA"/>
</dbReference>
<reference evidence="1" key="1">
    <citation type="journal article" date="2015" name="Nature">
        <title>Complex archaea that bridge the gap between prokaryotes and eukaryotes.</title>
        <authorList>
            <person name="Spang A."/>
            <person name="Saw J.H."/>
            <person name="Jorgensen S.L."/>
            <person name="Zaremba-Niedzwiedzka K."/>
            <person name="Martijn J."/>
            <person name="Lind A.E."/>
            <person name="van Eijk R."/>
            <person name="Schleper C."/>
            <person name="Guy L."/>
            <person name="Ettema T.J."/>
        </authorList>
    </citation>
    <scope>NUCLEOTIDE SEQUENCE</scope>
</reference>
<protein>
    <submittedName>
        <fullName evidence="1">Uncharacterized protein</fullName>
    </submittedName>
</protein>
<name>A0A0F9AIC6_9ZZZZ</name>
<dbReference type="AlphaFoldDB" id="A0A0F9AIC6"/>
<proteinExistence type="predicted"/>
<sequence length="148" mass="16978">MDLDPKNHGWLYEKRPDAAGEEEIMNGIEKLKNAMFRVSTLVNFYREHAGTTLDMMDSQTPVTIRDLKTLLDALADRDISLIGPKLKTGKEIEEDIKEAKVIVEEVRHRVESGEEREAWLTGYDKGYKAGRDGEAERVRELVNKFWGL</sequence>
<gene>
    <name evidence="1" type="ORF">LCGC14_2568600</name>
</gene>